<protein>
    <submittedName>
        <fullName evidence="2">Unnamed protein product</fullName>
    </submittedName>
</protein>
<dbReference type="Proteomes" id="UP001165083">
    <property type="component" value="Unassembled WGS sequence"/>
</dbReference>
<dbReference type="OrthoDB" id="10029846at2759"/>
<organism evidence="2 3">
    <name type="scientific">Phytophthora lilii</name>
    <dbReference type="NCBI Taxonomy" id="2077276"/>
    <lineage>
        <taxon>Eukaryota</taxon>
        <taxon>Sar</taxon>
        <taxon>Stramenopiles</taxon>
        <taxon>Oomycota</taxon>
        <taxon>Peronosporomycetes</taxon>
        <taxon>Peronosporales</taxon>
        <taxon>Peronosporaceae</taxon>
        <taxon>Phytophthora</taxon>
    </lineage>
</organism>
<feature type="compositionally biased region" description="Basic and acidic residues" evidence="1">
    <location>
        <begin position="70"/>
        <end position="79"/>
    </location>
</feature>
<feature type="compositionally biased region" description="Acidic residues" evidence="1">
    <location>
        <begin position="90"/>
        <end position="120"/>
    </location>
</feature>
<gene>
    <name evidence="2" type="ORF">Plil01_000749600</name>
</gene>
<dbReference type="EMBL" id="BSXW01000349">
    <property type="protein sequence ID" value="GMF19568.1"/>
    <property type="molecule type" value="Genomic_DNA"/>
</dbReference>
<name>A0A9W6TTY0_9STRA</name>
<proteinExistence type="predicted"/>
<reference evidence="2" key="1">
    <citation type="submission" date="2023-04" db="EMBL/GenBank/DDBJ databases">
        <title>Phytophthora lilii NBRC 32176.</title>
        <authorList>
            <person name="Ichikawa N."/>
            <person name="Sato H."/>
            <person name="Tonouchi N."/>
        </authorList>
    </citation>
    <scope>NUCLEOTIDE SEQUENCE</scope>
    <source>
        <strain evidence="2">NBRC 32176</strain>
    </source>
</reference>
<evidence type="ECO:0000313" key="3">
    <source>
        <dbReference type="Proteomes" id="UP001165083"/>
    </source>
</evidence>
<evidence type="ECO:0000256" key="1">
    <source>
        <dbReference type="SAM" id="MobiDB-lite"/>
    </source>
</evidence>
<dbReference type="AlphaFoldDB" id="A0A9W6TTY0"/>
<keyword evidence="3" id="KW-1185">Reference proteome</keyword>
<evidence type="ECO:0000313" key="2">
    <source>
        <dbReference type="EMBL" id="GMF19568.1"/>
    </source>
</evidence>
<feature type="region of interest" description="Disordered" evidence="1">
    <location>
        <begin position="50"/>
        <end position="157"/>
    </location>
</feature>
<accession>A0A9W6TTY0</accession>
<feature type="compositionally biased region" description="Basic residues" evidence="1">
    <location>
        <begin position="52"/>
        <end position="68"/>
    </location>
</feature>
<sequence length="157" mass="17295">MMYGGRSSGDIFALRGSNAFPTPHPNIVSFVTVIREIAQVYVAKMKNVSQGRWKRGDKRNANRRKGSSRRGVDLERHCDLPVPVTFSESDAVDDSESKEEMVEDSASEEEMVEDSEETIESDTSSGVAATHEEGEDPAVPLDFSFEPGEYCDDTAVV</sequence>
<comment type="caution">
    <text evidence="2">The sequence shown here is derived from an EMBL/GenBank/DDBJ whole genome shotgun (WGS) entry which is preliminary data.</text>
</comment>